<dbReference type="InterPro" id="IPR036237">
    <property type="entry name" value="Xyl_isomerase-like_sf"/>
</dbReference>
<dbReference type="GO" id="GO:0016853">
    <property type="term" value="F:isomerase activity"/>
    <property type="evidence" value="ECO:0007669"/>
    <property type="project" value="UniProtKB-KW"/>
</dbReference>
<dbReference type="Pfam" id="PF01261">
    <property type="entry name" value="AP_endonuc_2"/>
    <property type="match status" value="1"/>
</dbReference>
<dbReference type="InterPro" id="IPR013022">
    <property type="entry name" value="Xyl_isomerase-like_TIM-brl"/>
</dbReference>
<dbReference type="PANTHER" id="PTHR12110">
    <property type="entry name" value="HYDROXYPYRUVATE ISOMERASE"/>
    <property type="match status" value="1"/>
</dbReference>
<reference evidence="2 3" key="1">
    <citation type="submission" date="2017-05" db="EMBL/GenBank/DDBJ databases">
        <authorList>
            <person name="Varghese N."/>
            <person name="Submissions S."/>
        </authorList>
    </citation>
    <scope>NUCLEOTIDE SEQUENCE [LARGE SCALE GENOMIC DNA]</scope>
    <source>
        <strain evidence="2 3">DSM 26001</strain>
    </source>
</reference>
<dbReference type="PANTHER" id="PTHR12110:SF21">
    <property type="entry name" value="XYLOSE ISOMERASE-LIKE TIM BARREL DOMAIN-CONTAINING PROTEIN"/>
    <property type="match status" value="1"/>
</dbReference>
<protein>
    <submittedName>
        <fullName evidence="2">Sugar phosphate isomerase/epimerase</fullName>
    </submittedName>
</protein>
<proteinExistence type="predicted"/>
<comment type="caution">
    <text evidence="2">The sequence shown here is derived from an EMBL/GenBank/DDBJ whole genome shotgun (WGS) entry which is preliminary data.</text>
</comment>
<evidence type="ECO:0000313" key="2">
    <source>
        <dbReference type="EMBL" id="SMP62010.1"/>
    </source>
</evidence>
<keyword evidence="3" id="KW-1185">Reference proteome</keyword>
<name>A0ABY1Q7E2_9BURK</name>
<dbReference type="Proteomes" id="UP001158049">
    <property type="component" value="Unassembled WGS sequence"/>
</dbReference>
<dbReference type="Gene3D" id="3.20.20.150">
    <property type="entry name" value="Divalent-metal-dependent TIM barrel enzymes"/>
    <property type="match status" value="1"/>
</dbReference>
<dbReference type="InterPro" id="IPR050312">
    <property type="entry name" value="IolE/XylAMocC-like"/>
</dbReference>
<organism evidence="2 3">
    <name type="scientific">Noviherbaspirillum suwonense</name>
    <dbReference type="NCBI Taxonomy" id="1224511"/>
    <lineage>
        <taxon>Bacteria</taxon>
        <taxon>Pseudomonadati</taxon>
        <taxon>Pseudomonadota</taxon>
        <taxon>Betaproteobacteria</taxon>
        <taxon>Burkholderiales</taxon>
        <taxon>Oxalobacteraceae</taxon>
        <taxon>Noviherbaspirillum</taxon>
    </lineage>
</organism>
<evidence type="ECO:0000313" key="3">
    <source>
        <dbReference type="Proteomes" id="UP001158049"/>
    </source>
</evidence>
<dbReference type="RefSeq" id="WP_283442509.1">
    <property type="nucleotide sequence ID" value="NZ_FXUL01000008.1"/>
</dbReference>
<dbReference type="EMBL" id="FXUL01000008">
    <property type="protein sequence ID" value="SMP62010.1"/>
    <property type="molecule type" value="Genomic_DNA"/>
</dbReference>
<gene>
    <name evidence="2" type="ORF">SAMN06295970_1085</name>
</gene>
<sequence>MYTVLNVTDDLTHCGHIGHVVNDFSRMCELAATHGFDAVNVDFRADSHMSTSTRRSILRDHGLRLAAFGLPVPLYSEHGDAAFKAGLLDFAQQAQWASLLGCGVVNAYLPPYSNCIGFDKHFQLLAKRLSMLKPILECYDLRLALEFIGPTETRRHARHDFIHTMDGVRCLIAASNLHGHAGFKLDIHHWQYSGASLLDLRHLDPDYFLYVELNDALTGYDLFSMPEFRRTLPLETGVTDVAGFMQVLREKDYAGPVAVEPWSEAIKALPISDAIRAVKDALDRSLACEGCLPANASRGASARPA</sequence>
<accession>A0ABY1Q7E2</accession>
<dbReference type="SUPFAM" id="SSF51658">
    <property type="entry name" value="Xylose isomerase-like"/>
    <property type="match status" value="1"/>
</dbReference>
<evidence type="ECO:0000259" key="1">
    <source>
        <dbReference type="Pfam" id="PF01261"/>
    </source>
</evidence>
<keyword evidence="2" id="KW-0413">Isomerase</keyword>
<feature type="domain" description="Xylose isomerase-like TIM barrel" evidence="1">
    <location>
        <begin position="29"/>
        <end position="276"/>
    </location>
</feature>